<feature type="compositionally biased region" description="Polar residues" evidence="1">
    <location>
        <begin position="52"/>
        <end position="64"/>
    </location>
</feature>
<comment type="caution">
    <text evidence="2">The sequence shown here is derived from an EMBL/GenBank/DDBJ whole genome shotgun (WGS) entry which is preliminary data.</text>
</comment>
<proteinExistence type="predicted"/>
<name>A0A9Q1IKL0_SYNKA</name>
<dbReference type="Proteomes" id="UP001152622">
    <property type="component" value="Chromosome 13"/>
</dbReference>
<evidence type="ECO:0000313" key="3">
    <source>
        <dbReference type="Proteomes" id="UP001152622"/>
    </source>
</evidence>
<organism evidence="2 3">
    <name type="scientific">Synaphobranchus kaupii</name>
    <name type="common">Kaup's arrowtooth eel</name>
    <dbReference type="NCBI Taxonomy" id="118154"/>
    <lineage>
        <taxon>Eukaryota</taxon>
        <taxon>Metazoa</taxon>
        <taxon>Chordata</taxon>
        <taxon>Craniata</taxon>
        <taxon>Vertebrata</taxon>
        <taxon>Euteleostomi</taxon>
        <taxon>Actinopterygii</taxon>
        <taxon>Neopterygii</taxon>
        <taxon>Teleostei</taxon>
        <taxon>Anguilliformes</taxon>
        <taxon>Synaphobranchidae</taxon>
        <taxon>Synaphobranchus</taxon>
    </lineage>
</organism>
<dbReference type="AlphaFoldDB" id="A0A9Q1IKL0"/>
<dbReference type="EMBL" id="JAINUF010000013">
    <property type="protein sequence ID" value="KAJ8343303.1"/>
    <property type="molecule type" value="Genomic_DNA"/>
</dbReference>
<feature type="region of interest" description="Disordered" evidence="1">
    <location>
        <begin position="33"/>
        <end position="64"/>
    </location>
</feature>
<sequence length="220" mass="24748">MRSPPSGRYQPSPSLSSYSNTCLKQAFYSLTERNPATPPTQHGASRFIKPGNTYTREQRSPGNATLQQATAADCFPCKNFGDIFHWLLRDQCLPQLTTNRPSGTARRTVGSRRRGRSQETQLSSPEYPPSSRQCRAKTRKSVRFSSGLQEGQRRPRQNSLPFLHRRNKRAVPLPAAPMFGSELCTPADRGFSHHRMTACLPCPAPSISTNRRTPWIRFTS</sequence>
<evidence type="ECO:0000313" key="2">
    <source>
        <dbReference type="EMBL" id="KAJ8343303.1"/>
    </source>
</evidence>
<feature type="region of interest" description="Disordered" evidence="1">
    <location>
        <begin position="96"/>
        <end position="166"/>
    </location>
</feature>
<reference evidence="2" key="1">
    <citation type="journal article" date="2023" name="Science">
        <title>Genome structures resolve the early diversification of teleost fishes.</title>
        <authorList>
            <person name="Parey E."/>
            <person name="Louis A."/>
            <person name="Montfort J."/>
            <person name="Bouchez O."/>
            <person name="Roques C."/>
            <person name="Iampietro C."/>
            <person name="Lluch J."/>
            <person name="Castinel A."/>
            <person name="Donnadieu C."/>
            <person name="Desvignes T."/>
            <person name="Floi Bucao C."/>
            <person name="Jouanno E."/>
            <person name="Wen M."/>
            <person name="Mejri S."/>
            <person name="Dirks R."/>
            <person name="Jansen H."/>
            <person name="Henkel C."/>
            <person name="Chen W.J."/>
            <person name="Zahm M."/>
            <person name="Cabau C."/>
            <person name="Klopp C."/>
            <person name="Thompson A.W."/>
            <person name="Robinson-Rechavi M."/>
            <person name="Braasch I."/>
            <person name="Lecointre G."/>
            <person name="Bobe J."/>
            <person name="Postlethwait J.H."/>
            <person name="Berthelot C."/>
            <person name="Roest Crollius H."/>
            <person name="Guiguen Y."/>
        </authorList>
    </citation>
    <scope>NUCLEOTIDE SEQUENCE</scope>
    <source>
        <strain evidence="2">WJC10195</strain>
    </source>
</reference>
<gene>
    <name evidence="2" type="ORF">SKAU_G00306320</name>
</gene>
<keyword evidence="3" id="KW-1185">Reference proteome</keyword>
<feature type="compositionally biased region" description="Polar residues" evidence="1">
    <location>
        <begin position="33"/>
        <end position="43"/>
    </location>
</feature>
<protein>
    <submittedName>
        <fullName evidence="2">Uncharacterized protein</fullName>
    </submittedName>
</protein>
<evidence type="ECO:0000256" key="1">
    <source>
        <dbReference type="SAM" id="MobiDB-lite"/>
    </source>
</evidence>
<accession>A0A9Q1IKL0</accession>